<feature type="transmembrane region" description="Helical" evidence="1">
    <location>
        <begin position="337"/>
        <end position="354"/>
    </location>
</feature>
<evidence type="ECO:0008006" key="4">
    <source>
        <dbReference type="Google" id="ProtNLM"/>
    </source>
</evidence>
<name>A0A418Y9X0_9GAMM</name>
<proteinExistence type="predicted"/>
<dbReference type="Proteomes" id="UP000283255">
    <property type="component" value="Unassembled WGS sequence"/>
</dbReference>
<evidence type="ECO:0000313" key="2">
    <source>
        <dbReference type="EMBL" id="RJG38601.1"/>
    </source>
</evidence>
<keyword evidence="1" id="KW-1133">Transmembrane helix</keyword>
<dbReference type="AlphaFoldDB" id="A0A418Y9X0"/>
<feature type="transmembrane region" description="Helical" evidence="1">
    <location>
        <begin position="102"/>
        <end position="121"/>
    </location>
</feature>
<reference evidence="2 3" key="1">
    <citation type="submission" date="2018-09" db="EMBL/GenBank/DDBJ databases">
        <authorList>
            <person name="Wang F."/>
        </authorList>
    </citation>
    <scope>NUCLEOTIDE SEQUENCE [LARGE SCALE GENOMIC DNA]</scope>
    <source>
        <strain evidence="2 3">PLHSC7-2</strain>
    </source>
</reference>
<feature type="transmembrane region" description="Helical" evidence="1">
    <location>
        <begin position="18"/>
        <end position="38"/>
    </location>
</feature>
<dbReference type="EMBL" id="QZCH01000040">
    <property type="protein sequence ID" value="RJG38601.1"/>
    <property type="molecule type" value="Genomic_DNA"/>
</dbReference>
<feature type="transmembrane region" description="Helical" evidence="1">
    <location>
        <begin position="212"/>
        <end position="231"/>
    </location>
</feature>
<sequence>MNASNRWYQVASQDKYHYLYLVLIVLATTIIFYTPYWLDGTFDIIKRHWDGPNYAYVAFTLYDIPDNHPFTPYKTTAAYFACHLPFYPVFIKLFSFMGYSNSMLFTTMLFTMAASVTLYTLLKETGVVKSAFWSSVVALFIPFRYIISQHIGATEPAFLFLTFASMLAYHRQQYFLAFLLAGFSGITRIVGILIGGAYFLMLAKEKKLWKYIPLLALIPLPLLLTFTFYHFQYGDFFAYFSWNSKLLADAPFTLFEHFNETNKRHSAELHLIMYAVYGLGVAMLWNINKVFFWYALTHYVFALFIFHDDVSRYLIPLAPFALVVAYDQILQKTAAKIACIPIFILGYVYTWGMIPHNVIVEWVYENVLKVIGS</sequence>
<protein>
    <recommendedName>
        <fullName evidence="4">Glycosyltransferase RgtA/B/C/D-like domain-containing protein</fullName>
    </recommendedName>
</protein>
<organism evidence="2 3">
    <name type="scientific">Motilimonas pumila</name>
    <dbReference type="NCBI Taxonomy" id="2303987"/>
    <lineage>
        <taxon>Bacteria</taxon>
        <taxon>Pseudomonadati</taxon>
        <taxon>Pseudomonadota</taxon>
        <taxon>Gammaproteobacteria</taxon>
        <taxon>Alteromonadales</taxon>
        <taxon>Alteromonadales genera incertae sedis</taxon>
        <taxon>Motilimonas</taxon>
    </lineage>
</organism>
<gene>
    <name evidence="2" type="ORF">D1Z90_18995</name>
</gene>
<accession>A0A418Y9X0</accession>
<feature type="transmembrane region" description="Helical" evidence="1">
    <location>
        <begin position="313"/>
        <end position="330"/>
    </location>
</feature>
<dbReference type="RefSeq" id="WP_119912377.1">
    <property type="nucleotide sequence ID" value="NZ_QZCH01000040.1"/>
</dbReference>
<reference evidence="2 3" key="2">
    <citation type="submission" date="2019-01" db="EMBL/GenBank/DDBJ databases">
        <title>Motilimonas pumilus sp. nov., isolated from the gut of sea cucumber (Apostichopus japonicus).</title>
        <authorList>
            <person name="Wang F.-Q."/>
            <person name="Ren L.-H."/>
            <person name="Lin Y.-W."/>
            <person name="Sun G.-H."/>
            <person name="Du Z.-J."/>
            <person name="Zhao J.-X."/>
            <person name="Liu X.-J."/>
            <person name="Liu L.-J."/>
        </authorList>
    </citation>
    <scope>NUCLEOTIDE SEQUENCE [LARGE SCALE GENOMIC DNA]</scope>
    <source>
        <strain evidence="2 3">PLHSC7-2</strain>
    </source>
</reference>
<evidence type="ECO:0000313" key="3">
    <source>
        <dbReference type="Proteomes" id="UP000283255"/>
    </source>
</evidence>
<evidence type="ECO:0000256" key="1">
    <source>
        <dbReference type="SAM" id="Phobius"/>
    </source>
</evidence>
<comment type="caution">
    <text evidence="2">The sequence shown here is derived from an EMBL/GenBank/DDBJ whole genome shotgun (WGS) entry which is preliminary data.</text>
</comment>
<keyword evidence="1" id="KW-0472">Membrane</keyword>
<feature type="transmembrane region" description="Helical" evidence="1">
    <location>
        <begin position="175"/>
        <end position="200"/>
    </location>
</feature>
<feature type="transmembrane region" description="Helical" evidence="1">
    <location>
        <begin position="267"/>
        <end position="285"/>
    </location>
</feature>
<dbReference type="OrthoDB" id="6398249at2"/>
<feature type="transmembrane region" description="Helical" evidence="1">
    <location>
        <begin position="153"/>
        <end position="169"/>
    </location>
</feature>
<keyword evidence="3" id="KW-1185">Reference proteome</keyword>
<keyword evidence="1" id="KW-0812">Transmembrane</keyword>